<evidence type="ECO:0000256" key="1">
    <source>
        <dbReference type="SAM" id="Phobius"/>
    </source>
</evidence>
<keyword evidence="1" id="KW-1133">Transmembrane helix</keyword>
<reference evidence="3" key="1">
    <citation type="journal article" date="2019" name="Int. J. Syst. Evol. Microbiol.">
        <title>The Global Catalogue of Microorganisms (GCM) 10K type strain sequencing project: providing services to taxonomists for standard genome sequencing and annotation.</title>
        <authorList>
            <consortium name="The Broad Institute Genomics Platform"/>
            <consortium name="The Broad Institute Genome Sequencing Center for Infectious Disease"/>
            <person name="Wu L."/>
            <person name="Ma J."/>
        </authorList>
    </citation>
    <scope>NUCLEOTIDE SEQUENCE [LARGE SCALE GENOMIC DNA]</scope>
    <source>
        <strain evidence="3">CECT 8482</strain>
    </source>
</reference>
<proteinExistence type="predicted"/>
<dbReference type="RefSeq" id="WP_377683671.1">
    <property type="nucleotide sequence ID" value="NZ_JBHMDZ010000002.1"/>
</dbReference>
<keyword evidence="3" id="KW-1185">Reference proteome</keyword>
<gene>
    <name evidence="2" type="ORF">QWZ10_10415</name>
</gene>
<keyword evidence="1" id="KW-0812">Transmembrane</keyword>
<feature type="transmembrane region" description="Helical" evidence="1">
    <location>
        <begin position="69"/>
        <end position="88"/>
    </location>
</feature>
<evidence type="ECO:0000313" key="3">
    <source>
        <dbReference type="Proteomes" id="UP001243846"/>
    </source>
</evidence>
<comment type="caution">
    <text evidence="2">The sequence shown here is derived from an EMBL/GenBank/DDBJ whole genome shotgun (WGS) entry which is preliminary data.</text>
</comment>
<name>A0ABT8D5R6_9RHOB</name>
<accession>A0ABT8D5R6</accession>
<keyword evidence="1" id="KW-0472">Membrane</keyword>
<evidence type="ECO:0000313" key="2">
    <source>
        <dbReference type="EMBL" id="MDN3712100.1"/>
    </source>
</evidence>
<dbReference type="EMBL" id="JAUFRC010000001">
    <property type="protein sequence ID" value="MDN3712100.1"/>
    <property type="molecule type" value="Genomic_DNA"/>
</dbReference>
<organism evidence="2 3">
    <name type="scientific">Paracoccus cavernae</name>
    <dbReference type="NCBI Taxonomy" id="1571207"/>
    <lineage>
        <taxon>Bacteria</taxon>
        <taxon>Pseudomonadati</taxon>
        <taxon>Pseudomonadota</taxon>
        <taxon>Alphaproteobacteria</taxon>
        <taxon>Rhodobacterales</taxon>
        <taxon>Paracoccaceae</taxon>
        <taxon>Paracoccus</taxon>
    </lineage>
</organism>
<dbReference type="Proteomes" id="UP001243846">
    <property type="component" value="Unassembled WGS sequence"/>
</dbReference>
<feature type="transmembrane region" description="Helical" evidence="1">
    <location>
        <begin position="7"/>
        <end position="23"/>
    </location>
</feature>
<protein>
    <recommendedName>
        <fullName evidence="4">LPXTG cell wall anchor domain-containing protein</fullName>
    </recommendedName>
</protein>
<evidence type="ECO:0008006" key="4">
    <source>
        <dbReference type="Google" id="ProtNLM"/>
    </source>
</evidence>
<sequence>MSLSKRIIVALIVGLSIGGGAMIKDKLSNAEWVVSPEQIAQAKAEGKAGFESSAGTIAVLPIRSEKADILPYTWIFFGLMGAAGAFVVTRRRNA</sequence>